<keyword evidence="3" id="KW-0158">Chromosome</keyword>
<keyword evidence="5" id="KW-0539">Nucleus</keyword>
<comment type="similarity">
    <text evidence="7">Belongs to the CENP-H/MCM16 family.</text>
</comment>
<sequence>MDRLPRKPTAASAANAGENHESSELLLSDQEKRVLELYDQLQQLQLEIALINAHNSHVPGQQEPQSLEAAQEDLLETRARYVLRNDVAESVLSVKPVLQAVHAGSRASPIERDLLPVVQERDAASTTLAQQSTELRTTLDDLTETEAKVLRLSRENADLATQVLELAAQEKRQRDEALISDPAHREEIARLEAEIRASHRRWRVMKGTASAIVAGSGVDWAQDEGLRKMVLDEDEDGV</sequence>
<evidence type="ECO:0000259" key="9">
    <source>
        <dbReference type="Pfam" id="PF05837"/>
    </source>
</evidence>
<dbReference type="GeneID" id="92080903"/>
<protein>
    <submittedName>
        <fullName evidence="10">Centromere protein H (CENP-H)-domain-containing protein</fullName>
    </submittedName>
</protein>
<comment type="caution">
    <text evidence="10">The sequence shown here is derived from an EMBL/GenBank/DDBJ whole genome shotgun (WGS) entry which is preliminary data.</text>
</comment>
<keyword evidence="6" id="KW-0137">Centromere</keyword>
<accession>A0ABR1PXQ1</accession>
<keyword evidence="11" id="KW-1185">Reference proteome</keyword>
<dbReference type="Proteomes" id="UP001391051">
    <property type="component" value="Unassembled WGS sequence"/>
</dbReference>
<dbReference type="RefSeq" id="XP_066694537.1">
    <property type="nucleotide sequence ID" value="XM_066847841.1"/>
</dbReference>
<evidence type="ECO:0000313" key="11">
    <source>
        <dbReference type="Proteomes" id="UP001391051"/>
    </source>
</evidence>
<dbReference type="InterPro" id="IPR008426">
    <property type="entry name" value="CENP-H_C"/>
</dbReference>
<evidence type="ECO:0000256" key="8">
    <source>
        <dbReference type="SAM" id="MobiDB-lite"/>
    </source>
</evidence>
<feature type="domain" description="Centromere protein H C-terminal" evidence="9">
    <location>
        <begin position="33"/>
        <end position="233"/>
    </location>
</feature>
<evidence type="ECO:0000256" key="1">
    <source>
        <dbReference type="ARBA" id="ARBA00004123"/>
    </source>
</evidence>
<evidence type="ECO:0000256" key="2">
    <source>
        <dbReference type="ARBA" id="ARBA00004629"/>
    </source>
</evidence>
<dbReference type="InterPro" id="IPR040034">
    <property type="entry name" value="CENP-H"/>
</dbReference>
<evidence type="ECO:0000256" key="4">
    <source>
        <dbReference type="ARBA" id="ARBA00022838"/>
    </source>
</evidence>
<evidence type="ECO:0000313" key="10">
    <source>
        <dbReference type="EMBL" id="KAK7942506.1"/>
    </source>
</evidence>
<dbReference type="EMBL" id="JAQQWE010000008">
    <property type="protein sequence ID" value="KAK7942506.1"/>
    <property type="molecule type" value="Genomic_DNA"/>
</dbReference>
<dbReference type="PANTHER" id="PTHR48122">
    <property type="entry name" value="CENTROMERE PROTEIN H"/>
    <property type="match status" value="1"/>
</dbReference>
<dbReference type="PANTHER" id="PTHR48122:SF1">
    <property type="entry name" value="CENTROMERE PROTEIN H"/>
    <property type="match status" value="1"/>
</dbReference>
<evidence type="ECO:0000256" key="3">
    <source>
        <dbReference type="ARBA" id="ARBA00022454"/>
    </source>
</evidence>
<comment type="subcellular location">
    <subcellularLocation>
        <location evidence="2">Chromosome</location>
        <location evidence="2">Centromere</location>
        <location evidence="2">Kinetochore</location>
    </subcellularLocation>
    <subcellularLocation>
        <location evidence="1">Nucleus</location>
    </subcellularLocation>
</comment>
<reference evidence="10 11" key="1">
    <citation type="submission" date="2023-01" db="EMBL/GenBank/DDBJ databases">
        <title>Analysis of 21 Apiospora genomes using comparative genomics revels a genus with tremendous synthesis potential of carbohydrate active enzymes and secondary metabolites.</title>
        <authorList>
            <person name="Sorensen T."/>
        </authorList>
    </citation>
    <scope>NUCLEOTIDE SEQUENCE [LARGE SCALE GENOMIC DNA]</scope>
    <source>
        <strain evidence="10 11">CBS 24483</strain>
    </source>
</reference>
<feature type="region of interest" description="Disordered" evidence="8">
    <location>
        <begin position="1"/>
        <end position="25"/>
    </location>
</feature>
<gene>
    <name evidence="10" type="ORF">PG986_011619</name>
</gene>
<proteinExistence type="inferred from homology"/>
<evidence type="ECO:0000256" key="6">
    <source>
        <dbReference type="ARBA" id="ARBA00023328"/>
    </source>
</evidence>
<dbReference type="Pfam" id="PF05837">
    <property type="entry name" value="CENP-H"/>
    <property type="match status" value="1"/>
</dbReference>
<organism evidence="10 11">
    <name type="scientific">Apiospora aurea</name>
    <dbReference type="NCBI Taxonomy" id="335848"/>
    <lineage>
        <taxon>Eukaryota</taxon>
        <taxon>Fungi</taxon>
        <taxon>Dikarya</taxon>
        <taxon>Ascomycota</taxon>
        <taxon>Pezizomycotina</taxon>
        <taxon>Sordariomycetes</taxon>
        <taxon>Xylariomycetidae</taxon>
        <taxon>Amphisphaeriales</taxon>
        <taxon>Apiosporaceae</taxon>
        <taxon>Apiospora</taxon>
    </lineage>
</organism>
<evidence type="ECO:0000256" key="5">
    <source>
        <dbReference type="ARBA" id="ARBA00023242"/>
    </source>
</evidence>
<keyword evidence="4" id="KW-0995">Kinetochore</keyword>
<evidence type="ECO:0000256" key="7">
    <source>
        <dbReference type="ARBA" id="ARBA00025735"/>
    </source>
</evidence>
<name>A0ABR1PXQ1_9PEZI</name>